<reference evidence="3" key="5">
    <citation type="submission" date="2015-06" db="UniProtKB">
        <authorList>
            <consortium name="EnsemblFungi"/>
        </authorList>
    </citation>
    <scope>IDENTIFICATION</scope>
    <source>
        <strain evidence="3">ATCC 64411</strain>
    </source>
</reference>
<sequence>MKWLPSFVVALVASVASAAPVTQSDDPIPVYKLRISARSSPYLDGKYLSVRDNKVGVWNGNRPVNFYTTPSPSHNGLVQLHTWPIGIVDSVLGLVGSGGLTALTEISNPESVTYPVGTSADWKSWALVEGAPATGRRVGAPKNLLDYAGSRTGRWAAFPSANSEWIVTWLEGTTYVPESYMIVDVTYEPVTEEA</sequence>
<reference evidence="3" key="4">
    <citation type="journal article" date="2015" name="G3 (Bethesda)">
        <title>Genome sequences of three phytopathogenic species of the Magnaporthaceae family of fungi.</title>
        <authorList>
            <person name="Okagaki L.H."/>
            <person name="Nunes C.C."/>
            <person name="Sailsbery J."/>
            <person name="Clay B."/>
            <person name="Brown D."/>
            <person name="John T."/>
            <person name="Oh Y."/>
            <person name="Young N."/>
            <person name="Fitzgerald M."/>
            <person name="Haas B.J."/>
            <person name="Zeng Q."/>
            <person name="Young S."/>
            <person name="Adiconis X."/>
            <person name="Fan L."/>
            <person name="Levin J.Z."/>
            <person name="Mitchell T.K."/>
            <person name="Okubara P.A."/>
            <person name="Farman M.L."/>
            <person name="Kohn L.M."/>
            <person name="Birren B."/>
            <person name="Ma L.-J."/>
            <person name="Dean R.A."/>
        </authorList>
    </citation>
    <scope>NUCLEOTIDE SEQUENCE</scope>
    <source>
        <strain evidence="3">ATCC 64411 / 73-15</strain>
    </source>
</reference>
<accession>A0A0C4DT99</accession>
<organism evidence="3 4">
    <name type="scientific">Magnaporthiopsis poae (strain ATCC 64411 / 73-15)</name>
    <name type="common">Kentucky bluegrass fungus</name>
    <name type="synonym">Magnaporthe poae</name>
    <dbReference type="NCBI Taxonomy" id="644358"/>
    <lineage>
        <taxon>Eukaryota</taxon>
        <taxon>Fungi</taxon>
        <taxon>Dikarya</taxon>
        <taxon>Ascomycota</taxon>
        <taxon>Pezizomycotina</taxon>
        <taxon>Sordariomycetes</taxon>
        <taxon>Sordariomycetidae</taxon>
        <taxon>Magnaporthales</taxon>
        <taxon>Magnaporthaceae</taxon>
        <taxon>Magnaporthiopsis</taxon>
    </lineage>
</organism>
<dbReference type="AlphaFoldDB" id="A0A0C4DT99"/>
<evidence type="ECO:0000313" key="4">
    <source>
        <dbReference type="Proteomes" id="UP000011715"/>
    </source>
</evidence>
<dbReference type="EMBL" id="GL876967">
    <property type="protein sequence ID" value="KLU84114.1"/>
    <property type="molecule type" value="Genomic_DNA"/>
</dbReference>
<dbReference type="OMA" id="YEPIFTI"/>
<keyword evidence="4" id="KW-1185">Reference proteome</keyword>
<feature type="chain" id="PRO_5009385333" evidence="1">
    <location>
        <begin position="19"/>
        <end position="194"/>
    </location>
</feature>
<evidence type="ECO:0000313" key="2">
    <source>
        <dbReference type="EMBL" id="KLU84114.1"/>
    </source>
</evidence>
<evidence type="ECO:0000256" key="1">
    <source>
        <dbReference type="SAM" id="SignalP"/>
    </source>
</evidence>
<dbReference type="Proteomes" id="UP000011715">
    <property type="component" value="Unassembled WGS sequence"/>
</dbReference>
<reference evidence="4" key="1">
    <citation type="submission" date="2010-05" db="EMBL/GenBank/DDBJ databases">
        <title>The genome sequence of Magnaporthe poae strain ATCC 64411.</title>
        <authorList>
            <person name="Ma L.-J."/>
            <person name="Dead R."/>
            <person name="Young S."/>
            <person name="Zeng Q."/>
            <person name="Koehrsen M."/>
            <person name="Alvarado L."/>
            <person name="Berlin A."/>
            <person name="Chapman S.B."/>
            <person name="Chen Z."/>
            <person name="Freedman E."/>
            <person name="Gellesch M."/>
            <person name="Goldberg J."/>
            <person name="Griggs A."/>
            <person name="Gujja S."/>
            <person name="Heilman E.R."/>
            <person name="Heiman D."/>
            <person name="Hepburn T."/>
            <person name="Howarth C."/>
            <person name="Jen D."/>
            <person name="Larson L."/>
            <person name="Mehta T."/>
            <person name="Neiman D."/>
            <person name="Pearson M."/>
            <person name="Roberts A."/>
            <person name="Saif S."/>
            <person name="Shea T."/>
            <person name="Shenoy N."/>
            <person name="Sisk P."/>
            <person name="Stolte C."/>
            <person name="Sykes S."/>
            <person name="Walk T."/>
            <person name="White J."/>
            <person name="Yandava C."/>
            <person name="Haas B."/>
            <person name="Nusbaum C."/>
            <person name="Birren B."/>
        </authorList>
    </citation>
    <scope>NUCLEOTIDE SEQUENCE [LARGE SCALE GENOMIC DNA]</scope>
    <source>
        <strain evidence="4">ATCC 64411 / 73-15</strain>
    </source>
</reference>
<proteinExistence type="predicted"/>
<dbReference type="OrthoDB" id="5199481at2759"/>
<keyword evidence="1" id="KW-0732">Signal</keyword>
<dbReference type="VEuPathDB" id="FungiDB:MAPG_03159"/>
<reference evidence="2" key="2">
    <citation type="submission" date="2010-05" db="EMBL/GenBank/DDBJ databases">
        <title>The Genome Sequence of Magnaporthe poae strain ATCC 64411.</title>
        <authorList>
            <consortium name="The Broad Institute Genome Sequencing Platform"/>
            <consortium name="Broad Institute Genome Sequencing Center for Infectious Disease"/>
            <person name="Ma L.-J."/>
            <person name="Dead R."/>
            <person name="Young S."/>
            <person name="Zeng Q."/>
            <person name="Koehrsen M."/>
            <person name="Alvarado L."/>
            <person name="Berlin A."/>
            <person name="Chapman S.B."/>
            <person name="Chen Z."/>
            <person name="Freedman E."/>
            <person name="Gellesch M."/>
            <person name="Goldberg J."/>
            <person name="Griggs A."/>
            <person name="Gujja S."/>
            <person name="Heilman E.R."/>
            <person name="Heiman D."/>
            <person name="Hepburn T."/>
            <person name="Howarth C."/>
            <person name="Jen D."/>
            <person name="Larson L."/>
            <person name="Mehta T."/>
            <person name="Neiman D."/>
            <person name="Pearson M."/>
            <person name="Roberts A."/>
            <person name="Saif S."/>
            <person name="Shea T."/>
            <person name="Shenoy N."/>
            <person name="Sisk P."/>
            <person name="Stolte C."/>
            <person name="Sykes S."/>
            <person name="Walk T."/>
            <person name="White J."/>
            <person name="Yandava C."/>
            <person name="Haas B."/>
            <person name="Nusbaum C."/>
            <person name="Birren B."/>
        </authorList>
    </citation>
    <scope>NUCLEOTIDE SEQUENCE</scope>
    <source>
        <strain evidence="2">ATCC 64411</strain>
    </source>
</reference>
<dbReference type="EMBL" id="ADBL01000768">
    <property type="status" value="NOT_ANNOTATED_CDS"/>
    <property type="molecule type" value="Genomic_DNA"/>
</dbReference>
<name>A0A0C4DT99_MAGP6</name>
<reference evidence="2" key="3">
    <citation type="submission" date="2011-03" db="EMBL/GenBank/DDBJ databases">
        <title>Annotation of Magnaporthe poae ATCC 64411.</title>
        <authorList>
            <person name="Ma L.-J."/>
            <person name="Dead R."/>
            <person name="Young S.K."/>
            <person name="Zeng Q."/>
            <person name="Gargeya S."/>
            <person name="Fitzgerald M."/>
            <person name="Haas B."/>
            <person name="Abouelleil A."/>
            <person name="Alvarado L."/>
            <person name="Arachchi H.M."/>
            <person name="Berlin A."/>
            <person name="Brown A."/>
            <person name="Chapman S.B."/>
            <person name="Chen Z."/>
            <person name="Dunbar C."/>
            <person name="Freedman E."/>
            <person name="Gearin G."/>
            <person name="Gellesch M."/>
            <person name="Goldberg J."/>
            <person name="Griggs A."/>
            <person name="Gujja S."/>
            <person name="Heiman D."/>
            <person name="Howarth C."/>
            <person name="Larson L."/>
            <person name="Lui A."/>
            <person name="MacDonald P.J.P."/>
            <person name="Mehta T."/>
            <person name="Montmayeur A."/>
            <person name="Murphy C."/>
            <person name="Neiman D."/>
            <person name="Pearson M."/>
            <person name="Priest M."/>
            <person name="Roberts A."/>
            <person name="Saif S."/>
            <person name="Shea T."/>
            <person name="Shenoy N."/>
            <person name="Sisk P."/>
            <person name="Stolte C."/>
            <person name="Sykes S."/>
            <person name="Yandava C."/>
            <person name="Wortman J."/>
            <person name="Nusbaum C."/>
            <person name="Birren B."/>
        </authorList>
    </citation>
    <scope>NUCLEOTIDE SEQUENCE</scope>
    <source>
        <strain evidence="2">ATCC 64411</strain>
    </source>
</reference>
<protein>
    <submittedName>
        <fullName evidence="2 3">Uncharacterized protein</fullName>
    </submittedName>
</protein>
<dbReference type="EnsemblFungi" id="MAPG_03159T0">
    <property type="protein sequence ID" value="MAPG_03159T0"/>
    <property type="gene ID" value="MAPG_03159"/>
</dbReference>
<feature type="signal peptide" evidence="1">
    <location>
        <begin position="1"/>
        <end position="18"/>
    </location>
</feature>
<gene>
    <name evidence="2" type="ORF">MAPG_03159</name>
</gene>
<dbReference type="eggNOG" id="ENOG502RJWF">
    <property type="taxonomic scope" value="Eukaryota"/>
</dbReference>
<evidence type="ECO:0000313" key="3">
    <source>
        <dbReference type="EnsemblFungi" id="MAPG_03159T0"/>
    </source>
</evidence>